<dbReference type="Proteomes" id="UP000440498">
    <property type="component" value="Unassembled WGS sequence"/>
</dbReference>
<evidence type="ECO:0000256" key="11">
    <source>
        <dbReference type="PROSITE-ProRule" id="PRU01360"/>
    </source>
</evidence>
<feature type="region of interest" description="Disordered" evidence="13">
    <location>
        <begin position="486"/>
        <end position="508"/>
    </location>
</feature>
<keyword evidence="5 11" id="KW-0812">Transmembrane</keyword>
<protein>
    <submittedName>
        <fullName evidence="17">TonB-dependent receptor</fullName>
    </submittedName>
</protein>
<reference evidence="17 18" key="1">
    <citation type="submission" date="2019-10" db="EMBL/GenBank/DDBJ databases">
        <title>Two novel species isolated from a subtropical stream in China.</title>
        <authorList>
            <person name="Lu H."/>
        </authorList>
    </citation>
    <scope>NUCLEOTIDE SEQUENCE [LARGE SCALE GENOMIC DNA]</scope>
    <source>
        <strain evidence="17 18">FT29W</strain>
    </source>
</reference>
<dbReference type="InterPro" id="IPR000531">
    <property type="entry name" value="Beta-barrel_TonB"/>
</dbReference>
<evidence type="ECO:0000256" key="6">
    <source>
        <dbReference type="ARBA" id="ARBA00022729"/>
    </source>
</evidence>
<evidence type="ECO:0000256" key="9">
    <source>
        <dbReference type="ARBA" id="ARBA00023170"/>
    </source>
</evidence>
<keyword evidence="10 11" id="KW-0998">Cell outer membrane</keyword>
<organism evidence="17 18">
    <name type="scientific">Rugamonas aquatica</name>
    <dbReference type="NCBI Taxonomy" id="2743357"/>
    <lineage>
        <taxon>Bacteria</taxon>
        <taxon>Pseudomonadati</taxon>
        <taxon>Pseudomonadota</taxon>
        <taxon>Betaproteobacteria</taxon>
        <taxon>Burkholderiales</taxon>
        <taxon>Oxalobacteraceae</taxon>
        <taxon>Telluria group</taxon>
        <taxon>Rugamonas</taxon>
    </lineage>
</organism>
<dbReference type="InterPro" id="IPR039426">
    <property type="entry name" value="TonB-dep_rcpt-like"/>
</dbReference>
<dbReference type="InterPro" id="IPR012910">
    <property type="entry name" value="Plug_dom"/>
</dbReference>
<comment type="subcellular location">
    <subcellularLocation>
        <location evidence="1 11">Cell outer membrane</location>
        <topology evidence="1 11">Multi-pass membrane protein</topology>
    </subcellularLocation>
</comment>
<dbReference type="AlphaFoldDB" id="A0A6A7N1Y1"/>
<dbReference type="InterPro" id="IPR037066">
    <property type="entry name" value="Plug_dom_sf"/>
</dbReference>
<dbReference type="InterPro" id="IPR036942">
    <property type="entry name" value="Beta-barrel_TonB_sf"/>
</dbReference>
<evidence type="ECO:0000256" key="8">
    <source>
        <dbReference type="ARBA" id="ARBA00023136"/>
    </source>
</evidence>
<dbReference type="GO" id="GO:0044718">
    <property type="term" value="P:siderophore transmembrane transport"/>
    <property type="evidence" value="ECO:0007669"/>
    <property type="project" value="TreeGrafter"/>
</dbReference>
<evidence type="ECO:0000256" key="10">
    <source>
        <dbReference type="ARBA" id="ARBA00023237"/>
    </source>
</evidence>
<dbReference type="Pfam" id="PF00593">
    <property type="entry name" value="TonB_dep_Rec_b-barrel"/>
    <property type="match status" value="1"/>
</dbReference>
<comment type="similarity">
    <text evidence="2 11 12">Belongs to the TonB-dependent receptor family.</text>
</comment>
<gene>
    <name evidence="17" type="ORF">GEV02_13045</name>
</gene>
<feature type="region of interest" description="Disordered" evidence="13">
    <location>
        <begin position="24"/>
        <end position="47"/>
    </location>
</feature>
<evidence type="ECO:0000313" key="18">
    <source>
        <dbReference type="Proteomes" id="UP000440498"/>
    </source>
</evidence>
<keyword evidence="18" id="KW-1185">Reference proteome</keyword>
<comment type="caution">
    <text evidence="17">The sequence shown here is derived from an EMBL/GenBank/DDBJ whole genome shotgun (WGS) entry which is preliminary data.</text>
</comment>
<evidence type="ECO:0000256" key="3">
    <source>
        <dbReference type="ARBA" id="ARBA00022448"/>
    </source>
</evidence>
<sequence length="713" mass="78120">MQRHYITGSLLLLAVGAHAVHAADGETAEPPQVKVTGQRADQRQRETTTSIVVNHDEIMRQGDQTLADVLKRLPGISITGVPGRGGAISMRGLGNGYTQIMLNGEPLAAGFSLDTIEPETIERIEIMRSATAEFSNQAIAGAINIILKKTIKRGQRALSASVARQAGVDTPALSATLSDQDGRLAYSLAATLTHKRSEAPSTDMEERRDAAGAILEQRRMQKTESGHTDALTLAPRLNWTLAGGDTLSWTGFANLRRVDNVHGENETALIGPHSEYPRSISNFVANFAMLRSDLNWTHLLESGAKLETKLGASSNRRSGTFDFNGMDSDGKPAGRHHVDSGPSETTVTVSGTYRHPVGERHAIALGWDASHAVRSEDRNETLFDANGAPTGGSNADYRANVNRVALFAQDEWQVTPRYSLYLGLRHERLTTASRAEAANAPDALDLRSQVWSPSLQSRYELPNKDLLRLAISRTYKAPPLVKLLPRRYTNDNNNNETNPDEQGNPNLRPELAWGMDAAYEHYLGEGALLSASTYVRRIRDVTVTRLFQQDGEWVEAPFNNGNASVRGIELEAKLPLSPRLDLRANMARNWSRVESVPGPDNRLEEQVPFTANLGADYRLPGAALTFGGNLNYQAGGPVRQSPLVRMATSPKRELDLYALWKMDGKTQLRISASNLLRQDATESHEYAATSGSRQRIAQTPTSATLRILLEHQL</sequence>
<evidence type="ECO:0000256" key="4">
    <source>
        <dbReference type="ARBA" id="ARBA00022452"/>
    </source>
</evidence>
<evidence type="ECO:0000256" key="5">
    <source>
        <dbReference type="ARBA" id="ARBA00022692"/>
    </source>
</evidence>
<keyword evidence="3 11" id="KW-0813">Transport</keyword>
<dbReference type="PANTHER" id="PTHR30069:SF29">
    <property type="entry name" value="HEMOGLOBIN AND HEMOGLOBIN-HAPTOGLOBIN-BINDING PROTEIN 1-RELATED"/>
    <property type="match status" value="1"/>
</dbReference>
<dbReference type="SUPFAM" id="SSF56935">
    <property type="entry name" value="Porins"/>
    <property type="match status" value="1"/>
</dbReference>
<dbReference type="GO" id="GO:0015344">
    <property type="term" value="F:siderophore uptake transmembrane transporter activity"/>
    <property type="evidence" value="ECO:0007669"/>
    <property type="project" value="TreeGrafter"/>
</dbReference>
<proteinExistence type="inferred from homology"/>
<dbReference type="Pfam" id="PF07715">
    <property type="entry name" value="Plug"/>
    <property type="match status" value="1"/>
</dbReference>
<evidence type="ECO:0000313" key="17">
    <source>
        <dbReference type="EMBL" id="MQA39084.1"/>
    </source>
</evidence>
<dbReference type="EMBL" id="WHUG01000004">
    <property type="protein sequence ID" value="MQA39084.1"/>
    <property type="molecule type" value="Genomic_DNA"/>
</dbReference>
<evidence type="ECO:0000256" key="7">
    <source>
        <dbReference type="ARBA" id="ARBA00023077"/>
    </source>
</evidence>
<keyword evidence="9 17" id="KW-0675">Receptor</keyword>
<accession>A0A6A7N1Y1</accession>
<evidence type="ECO:0000256" key="14">
    <source>
        <dbReference type="SAM" id="SignalP"/>
    </source>
</evidence>
<dbReference type="PANTHER" id="PTHR30069">
    <property type="entry name" value="TONB-DEPENDENT OUTER MEMBRANE RECEPTOR"/>
    <property type="match status" value="1"/>
</dbReference>
<evidence type="ECO:0000256" key="12">
    <source>
        <dbReference type="RuleBase" id="RU003357"/>
    </source>
</evidence>
<dbReference type="GO" id="GO:0009279">
    <property type="term" value="C:cell outer membrane"/>
    <property type="evidence" value="ECO:0007669"/>
    <property type="project" value="UniProtKB-SubCell"/>
</dbReference>
<keyword evidence="4 11" id="KW-1134">Transmembrane beta strand</keyword>
<feature type="domain" description="TonB-dependent receptor-like beta-barrel" evidence="15">
    <location>
        <begin position="253"/>
        <end position="675"/>
    </location>
</feature>
<dbReference type="Gene3D" id="2.170.130.10">
    <property type="entry name" value="TonB-dependent receptor, plug domain"/>
    <property type="match status" value="1"/>
</dbReference>
<dbReference type="CDD" id="cd01347">
    <property type="entry name" value="ligand_gated_channel"/>
    <property type="match status" value="1"/>
</dbReference>
<dbReference type="RefSeq" id="WP_152838375.1">
    <property type="nucleotide sequence ID" value="NZ_WHUG01000004.1"/>
</dbReference>
<evidence type="ECO:0000256" key="13">
    <source>
        <dbReference type="SAM" id="MobiDB-lite"/>
    </source>
</evidence>
<dbReference type="Gene3D" id="2.40.170.20">
    <property type="entry name" value="TonB-dependent receptor, beta-barrel domain"/>
    <property type="match status" value="1"/>
</dbReference>
<feature type="chain" id="PRO_5025564364" evidence="14">
    <location>
        <begin position="23"/>
        <end position="713"/>
    </location>
</feature>
<feature type="signal peptide" evidence="14">
    <location>
        <begin position="1"/>
        <end position="22"/>
    </location>
</feature>
<keyword evidence="6 14" id="KW-0732">Signal</keyword>
<feature type="domain" description="TonB-dependent receptor plug" evidence="16">
    <location>
        <begin position="44"/>
        <end position="142"/>
    </location>
</feature>
<evidence type="ECO:0000259" key="15">
    <source>
        <dbReference type="Pfam" id="PF00593"/>
    </source>
</evidence>
<name>A0A6A7N1Y1_9BURK</name>
<keyword evidence="8 11" id="KW-0472">Membrane</keyword>
<feature type="compositionally biased region" description="Low complexity" evidence="13">
    <location>
        <begin position="486"/>
        <end position="501"/>
    </location>
</feature>
<keyword evidence="7 12" id="KW-0798">TonB box</keyword>
<evidence type="ECO:0000256" key="2">
    <source>
        <dbReference type="ARBA" id="ARBA00009810"/>
    </source>
</evidence>
<evidence type="ECO:0000256" key="1">
    <source>
        <dbReference type="ARBA" id="ARBA00004571"/>
    </source>
</evidence>
<dbReference type="PROSITE" id="PS52016">
    <property type="entry name" value="TONB_DEPENDENT_REC_3"/>
    <property type="match status" value="1"/>
</dbReference>
<evidence type="ECO:0000259" key="16">
    <source>
        <dbReference type="Pfam" id="PF07715"/>
    </source>
</evidence>